<gene>
    <name evidence="2" type="ORF">HINF_LOCUS52708</name>
</gene>
<reference evidence="2 3" key="1">
    <citation type="submission" date="2024-07" db="EMBL/GenBank/DDBJ databases">
        <authorList>
            <person name="Akdeniz Z."/>
        </authorList>
    </citation>
    <scope>NUCLEOTIDE SEQUENCE [LARGE SCALE GENOMIC DNA]</scope>
</reference>
<feature type="coiled-coil region" evidence="1">
    <location>
        <begin position="89"/>
        <end position="123"/>
    </location>
</feature>
<evidence type="ECO:0000313" key="2">
    <source>
        <dbReference type="EMBL" id="CAL6066797.1"/>
    </source>
</evidence>
<proteinExistence type="predicted"/>
<accession>A0ABP1KS03</accession>
<protein>
    <submittedName>
        <fullName evidence="2">Hypothetical_protein</fullName>
    </submittedName>
</protein>
<evidence type="ECO:0000256" key="1">
    <source>
        <dbReference type="SAM" id="Coils"/>
    </source>
</evidence>
<evidence type="ECO:0000313" key="3">
    <source>
        <dbReference type="Proteomes" id="UP001642409"/>
    </source>
</evidence>
<name>A0ABP1KS03_9EUKA</name>
<organism evidence="2 3">
    <name type="scientific">Hexamita inflata</name>
    <dbReference type="NCBI Taxonomy" id="28002"/>
    <lineage>
        <taxon>Eukaryota</taxon>
        <taxon>Metamonada</taxon>
        <taxon>Diplomonadida</taxon>
        <taxon>Hexamitidae</taxon>
        <taxon>Hexamitinae</taxon>
        <taxon>Hexamita</taxon>
    </lineage>
</organism>
<keyword evidence="3" id="KW-1185">Reference proteome</keyword>
<dbReference type="Proteomes" id="UP001642409">
    <property type="component" value="Unassembled WGS sequence"/>
</dbReference>
<dbReference type="EMBL" id="CAXDID020000264">
    <property type="protein sequence ID" value="CAL6066797.1"/>
    <property type="molecule type" value="Genomic_DNA"/>
</dbReference>
<keyword evidence="1" id="KW-0175">Coiled coil</keyword>
<sequence>MSRNGQIQNETVKTQPLQLMSQFLFQLFVQGSLIPTNLNKSNCFNSVNCQINVFLIQIRNSTPMLKLPQISGAQPTVINQQKQHNKDPVHKIQLKVKQLLKQSENLQKRVKFLELTISKDEENISRISTNEQRILKQIRRIQNPEKYSKNK</sequence>
<comment type="caution">
    <text evidence="2">The sequence shown here is derived from an EMBL/GenBank/DDBJ whole genome shotgun (WGS) entry which is preliminary data.</text>
</comment>